<reference evidence="2" key="1">
    <citation type="submission" date="2021-06" db="EMBL/GenBank/DDBJ databases">
        <authorList>
            <person name="Hodson N. C."/>
            <person name="Mongue J. A."/>
            <person name="Jaron S. K."/>
        </authorList>
    </citation>
    <scope>NUCLEOTIDE SEQUENCE</scope>
</reference>
<feature type="chain" id="PRO_5035161936" evidence="1">
    <location>
        <begin position="23"/>
        <end position="169"/>
    </location>
</feature>
<evidence type="ECO:0000256" key="1">
    <source>
        <dbReference type="SAM" id="SignalP"/>
    </source>
</evidence>
<sequence>MWVVAVFIVFALNLQETQLVSSYPNSEGKNSTDIPMKGNDPKEFEQFSLDFKKSVAEEQDTEAKNPSVHKIVNALLVSRKSRKEFLGNQTESEIGAQKFFNFLNLSTNNVLQFNAKVNMTQTNVSYTVNTLSSDISHQLQGLPGIPQNFKPIGSALPFGMNLGGDDWRD</sequence>
<name>A0A8J2K0W5_9HEXA</name>
<dbReference type="AlphaFoldDB" id="A0A8J2K0W5"/>
<keyword evidence="1" id="KW-0732">Signal</keyword>
<feature type="signal peptide" evidence="1">
    <location>
        <begin position="1"/>
        <end position="22"/>
    </location>
</feature>
<dbReference type="EMBL" id="CAJVCH010172743">
    <property type="protein sequence ID" value="CAG7729044.1"/>
    <property type="molecule type" value="Genomic_DNA"/>
</dbReference>
<evidence type="ECO:0000313" key="3">
    <source>
        <dbReference type="Proteomes" id="UP000708208"/>
    </source>
</evidence>
<evidence type="ECO:0000313" key="2">
    <source>
        <dbReference type="EMBL" id="CAG7729044.1"/>
    </source>
</evidence>
<dbReference type="Proteomes" id="UP000708208">
    <property type="component" value="Unassembled WGS sequence"/>
</dbReference>
<protein>
    <submittedName>
        <fullName evidence="2">Uncharacterized protein</fullName>
    </submittedName>
</protein>
<comment type="caution">
    <text evidence="2">The sequence shown here is derived from an EMBL/GenBank/DDBJ whole genome shotgun (WGS) entry which is preliminary data.</text>
</comment>
<proteinExistence type="predicted"/>
<keyword evidence="3" id="KW-1185">Reference proteome</keyword>
<organism evidence="2 3">
    <name type="scientific">Allacma fusca</name>
    <dbReference type="NCBI Taxonomy" id="39272"/>
    <lineage>
        <taxon>Eukaryota</taxon>
        <taxon>Metazoa</taxon>
        <taxon>Ecdysozoa</taxon>
        <taxon>Arthropoda</taxon>
        <taxon>Hexapoda</taxon>
        <taxon>Collembola</taxon>
        <taxon>Symphypleona</taxon>
        <taxon>Sminthuridae</taxon>
        <taxon>Allacma</taxon>
    </lineage>
</organism>
<accession>A0A8J2K0W5</accession>
<gene>
    <name evidence="2" type="ORF">AFUS01_LOCUS17784</name>
</gene>